<feature type="domain" description="Tr-type G" evidence="4">
    <location>
        <begin position="144"/>
        <end position="213"/>
    </location>
</feature>
<dbReference type="SUPFAM" id="SSF52540">
    <property type="entry name" value="P-loop containing nucleoside triphosphate hydrolases"/>
    <property type="match status" value="1"/>
</dbReference>
<dbReference type="EMBL" id="GG702513">
    <property type="protein sequence ID" value="KOB89478.1"/>
    <property type="molecule type" value="Genomic_DNA"/>
</dbReference>
<dbReference type="InterPro" id="IPR050100">
    <property type="entry name" value="TRAFAC_GTPase_members"/>
</dbReference>
<gene>
    <name evidence="5" type="ORF">PFDG_05027</name>
</gene>
<dbReference type="InterPro" id="IPR000795">
    <property type="entry name" value="T_Tr_GTP-bd_dom"/>
</dbReference>
<evidence type="ECO:0000313" key="5">
    <source>
        <dbReference type="EMBL" id="KOB89478.1"/>
    </source>
</evidence>
<dbReference type="GO" id="GO:0005525">
    <property type="term" value="F:GTP binding"/>
    <property type="evidence" value="ECO:0007669"/>
    <property type="project" value="UniProtKB-KW"/>
</dbReference>
<dbReference type="AlphaFoldDB" id="A0A0L7M9J9"/>
<dbReference type="GO" id="GO:0003924">
    <property type="term" value="F:GTPase activity"/>
    <property type="evidence" value="ECO:0007669"/>
    <property type="project" value="InterPro"/>
</dbReference>
<proteinExistence type="predicted"/>
<feature type="region of interest" description="Disordered" evidence="3">
    <location>
        <begin position="41"/>
        <end position="67"/>
    </location>
</feature>
<reference evidence="6" key="1">
    <citation type="submission" date="2006-09" db="EMBL/GenBank/DDBJ databases">
        <title>Annotation of Plasmodium falciparum Dd2.</title>
        <authorList>
            <consortium name="The Broad Institute Genome Sequencing Platform"/>
            <person name="Volkman S.K."/>
            <person name="Neafsey D.E."/>
            <person name="Dash A.P."/>
            <person name="Chitnis C.E."/>
            <person name="Hartl D.L."/>
            <person name="Young S.K."/>
            <person name="Zeng Q."/>
            <person name="Koehrsen M."/>
            <person name="Alvarado L."/>
            <person name="Berlin A."/>
            <person name="Borenstein D."/>
            <person name="Chapman S.B."/>
            <person name="Chen Z."/>
            <person name="Engels R."/>
            <person name="Freedman E."/>
            <person name="Gellesch M."/>
            <person name="Goldberg J."/>
            <person name="Griggs A."/>
            <person name="Gujja S."/>
            <person name="Heilman E.R."/>
            <person name="Heiman D.I."/>
            <person name="Howarth C."/>
            <person name="Jen D."/>
            <person name="Larson L."/>
            <person name="Mehta T."/>
            <person name="Neiman D."/>
            <person name="Park D."/>
            <person name="Pearson M."/>
            <person name="Roberts A."/>
            <person name="Saif S."/>
            <person name="Shea T."/>
            <person name="Shenoy N."/>
            <person name="Sisk P."/>
            <person name="Stolte C."/>
            <person name="Sykes S."/>
            <person name="Walk T."/>
            <person name="White J."/>
            <person name="Yandava C."/>
            <person name="Haas B."/>
            <person name="Henn M.R."/>
            <person name="Nusbaum C."/>
            <person name="Birren B."/>
        </authorList>
    </citation>
    <scope>NUCLEOTIDE SEQUENCE [LARGE SCALE GENOMIC DNA]</scope>
</reference>
<dbReference type="KEGG" id="pfd:PFDG_05027"/>
<keyword evidence="1" id="KW-0547">Nucleotide-binding</keyword>
<accession>A0A0L7M9J9</accession>
<evidence type="ECO:0000256" key="1">
    <source>
        <dbReference type="ARBA" id="ARBA00022741"/>
    </source>
</evidence>
<sequence>MSNKRRGKSLLYDDYDDDFEDYDNYDEKEYCEFDFKEKKKTANIKQEKGSNKKKENNNNVKNDPIKKKENINKITNDAIKKKENINKITNDTIKKKENINNVTNDPIKKKENINNATNDIIKKKENIITLQNIKDNNKYIMLNTLNVLVLGHIDAGKSTLIGALLYNLNYVSEQTIKKYEHVRESAKYTYILDEEEDERERNITLFNKRKEFYIYYTKDDIKLAYDIIRNENDYNNDEQEKQNIGKYTNKNIYVNKNIFEDFYKRKVIHDDVI</sequence>
<evidence type="ECO:0000256" key="2">
    <source>
        <dbReference type="ARBA" id="ARBA00023134"/>
    </source>
</evidence>
<feature type="compositionally biased region" description="Basic and acidic residues" evidence="3">
    <location>
        <begin position="45"/>
        <end position="56"/>
    </location>
</feature>
<dbReference type="OrthoDB" id="342024at2759"/>
<feature type="non-terminal residue" evidence="5">
    <location>
        <position position="273"/>
    </location>
</feature>
<reference evidence="6" key="2">
    <citation type="submission" date="2006-09" db="EMBL/GenBank/DDBJ databases">
        <title>The genome sequence of Plasmodium falciparum Dd2.</title>
        <authorList>
            <consortium name="The Broad Institute Genome Sequencing Platform"/>
            <person name="Birren B."/>
            <person name="Lander E."/>
            <person name="Galagan J."/>
            <person name="Nusbaum C."/>
            <person name="Devon K."/>
            <person name="Henn M."/>
            <person name="Jaffe D."/>
            <person name="Butler J."/>
            <person name="Alvarez P."/>
            <person name="Gnerre S."/>
            <person name="Grabherr M."/>
            <person name="Kleber M."/>
            <person name="Mauceli E."/>
            <person name="Brockman W."/>
            <person name="MacCallum I.A."/>
            <person name="Rounsley S."/>
            <person name="Young S."/>
            <person name="LaButti K."/>
            <person name="Pushparaj V."/>
            <person name="DeCaprio D."/>
            <person name="Crawford M."/>
            <person name="Koehrsen M."/>
            <person name="Engels R."/>
            <person name="Montgomery P."/>
            <person name="Pearson M."/>
            <person name="Howarth C."/>
            <person name="Larson L."/>
            <person name="Luoma S."/>
            <person name="White J."/>
            <person name="Kodira C."/>
            <person name="Zeng Q."/>
            <person name="O'Leary S."/>
            <person name="Yandava C."/>
            <person name="Alvarado L."/>
            <person name="Wirth D."/>
            <person name="Volkman S."/>
            <person name="Hartl D."/>
        </authorList>
    </citation>
    <scope>NUCLEOTIDE SEQUENCE [LARGE SCALE GENOMIC DNA]</scope>
</reference>
<dbReference type="OMA" id="NDNSFMC"/>
<evidence type="ECO:0000256" key="3">
    <source>
        <dbReference type="SAM" id="MobiDB-lite"/>
    </source>
</evidence>
<dbReference type="Pfam" id="PF00009">
    <property type="entry name" value="GTP_EFTU"/>
    <property type="match status" value="1"/>
</dbReference>
<dbReference type="PANTHER" id="PTHR23115">
    <property type="entry name" value="TRANSLATION FACTOR"/>
    <property type="match status" value="1"/>
</dbReference>
<dbReference type="Proteomes" id="UP000054282">
    <property type="component" value="Unassembled WGS sequence"/>
</dbReference>
<name>A0A0L7M9J9_PLAF4</name>
<protein>
    <recommendedName>
        <fullName evidence="4">Tr-type G domain-containing protein</fullName>
    </recommendedName>
</protein>
<keyword evidence="2" id="KW-0342">GTP-binding</keyword>
<dbReference type="Gene3D" id="3.40.50.300">
    <property type="entry name" value="P-loop containing nucleotide triphosphate hydrolases"/>
    <property type="match status" value="1"/>
</dbReference>
<evidence type="ECO:0000313" key="6">
    <source>
        <dbReference type="Proteomes" id="UP000054282"/>
    </source>
</evidence>
<organism evidence="5 6">
    <name type="scientific">Plasmodium falciparum (isolate Dd2)</name>
    <dbReference type="NCBI Taxonomy" id="57267"/>
    <lineage>
        <taxon>Eukaryota</taxon>
        <taxon>Sar</taxon>
        <taxon>Alveolata</taxon>
        <taxon>Apicomplexa</taxon>
        <taxon>Aconoidasida</taxon>
        <taxon>Haemosporida</taxon>
        <taxon>Plasmodiidae</taxon>
        <taxon>Plasmodium</taxon>
        <taxon>Plasmodium (Laverania)</taxon>
    </lineage>
</organism>
<evidence type="ECO:0000259" key="4">
    <source>
        <dbReference type="Pfam" id="PF00009"/>
    </source>
</evidence>
<dbReference type="InterPro" id="IPR027417">
    <property type="entry name" value="P-loop_NTPase"/>
</dbReference>